<accession>A0A3B0XAU3</accession>
<protein>
    <submittedName>
        <fullName evidence="1">Uncharacterized protein</fullName>
    </submittedName>
</protein>
<sequence length="455" mass="51801">MRNTGFKAIFLYFLFISFVITLSTRSYAEIPAEDIPPGYQFPSPREEVQGWSNRRDIRAARSHAWYLWEGMNQPSTFRDKDGNYLPVWETWYSNDELFPPAKNKPHKNLKDIYTSRKYVPRKLVTPRQFGDQNADQILSFNKFNPAAAMFIVTPHEHWGETFQYNRKSSLMALNEMYNKKNTPISERKIDEFPPRAIETKPVFMLVKARGLTPVPYWQGAQNSVTPTDPVPSSWINCVLIDPSSDKSLRPASSKQIKMSKKNTGKKSTCKSFLYAGISQIYHYPLKTAADVSSFKNDQGISASIGDFAVLVAMHINTKEIVNWTWQTFFWSGGETPPDSFPGGMSLQPESLKAPWNNYAMCTAYWQENLDGSIHTCFNPYLETSVTGIPDGLNSNCISCHGIARTRPLNNASSPVPDYPKNYIRANKAGPGEYDPYYFMGNTRTDFSWAIPDESH</sequence>
<dbReference type="AlphaFoldDB" id="A0A3B0XAU3"/>
<reference evidence="1" key="1">
    <citation type="submission" date="2018-06" db="EMBL/GenBank/DDBJ databases">
        <authorList>
            <person name="Zhirakovskaya E."/>
        </authorList>
    </citation>
    <scope>NUCLEOTIDE SEQUENCE</scope>
</reference>
<gene>
    <name evidence="1" type="ORF">MNBD_GAMMA11-1614</name>
</gene>
<evidence type="ECO:0000313" key="1">
    <source>
        <dbReference type="EMBL" id="VAW61710.1"/>
    </source>
</evidence>
<organism evidence="1">
    <name type="scientific">hydrothermal vent metagenome</name>
    <dbReference type="NCBI Taxonomy" id="652676"/>
    <lineage>
        <taxon>unclassified sequences</taxon>
        <taxon>metagenomes</taxon>
        <taxon>ecological metagenomes</taxon>
    </lineage>
</organism>
<proteinExistence type="predicted"/>
<dbReference type="EMBL" id="UOFG01000153">
    <property type="protein sequence ID" value="VAW61710.1"/>
    <property type="molecule type" value="Genomic_DNA"/>
</dbReference>
<name>A0A3B0XAU3_9ZZZZ</name>